<dbReference type="GO" id="GO:0140098">
    <property type="term" value="F:catalytic activity, acting on RNA"/>
    <property type="evidence" value="ECO:0007669"/>
    <property type="project" value="UniProtKB-ARBA"/>
</dbReference>
<feature type="compositionally biased region" description="Pro residues" evidence="4">
    <location>
        <begin position="1"/>
        <end position="12"/>
    </location>
</feature>
<dbReference type="eggNOG" id="COG0564">
    <property type="taxonomic scope" value="Bacteria"/>
</dbReference>
<dbReference type="Pfam" id="PF00849">
    <property type="entry name" value="PseudoU_synth_2"/>
    <property type="match status" value="1"/>
</dbReference>
<dbReference type="InterPro" id="IPR006145">
    <property type="entry name" value="PsdUridine_synth_RsuA/RluA"/>
</dbReference>
<gene>
    <name evidence="6" type="ORF">SCE1572_00050</name>
</gene>
<comment type="similarity">
    <text evidence="1">Belongs to the pseudouridine synthase RluA family.</text>
</comment>
<feature type="region of interest" description="Disordered" evidence="4">
    <location>
        <begin position="1"/>
        <end position="40"/>
    </location>
</feature>
<dbReference type="PANTHER" id="PTHR21600:SF87">
    <property type="entry name" value="RNA PSEUDOURIDYLATE SYNTHASE DOMAIN-CONTAINING PROTEIN 1"/>
    <property type="match status" value="1"/>
</dbReference>
<dbReference type="Gene3D" id="3.30.2350.10">
    <property type="entry name" value="Pseudouridine synthase"/>
    <property type="match status" value="1"/>
</dbReference>
<dbReference type="GO" id="GO:0000455">
    <property type="term" value="P:enzyme-directed rRNA pseudouridine synthesis"/>
    <property type="evidence" value="ECO:0007669"/>
    <property type="project" value="TreeGrafter"/>
</dbReference>
<sequence length="360" mass="39394">MRPRRPAAPTPRPRPHPHDAADPIDEGPAAPVRPPQDGRWTVPAALDRRPLDGAVRALSSVSWSDARRLIETGKVLVGSAVATSARRRVLSGELIEVRLHAPRPETVRRRKLEGELVVYADASVVVVNKPAGVSTIPYGDEDPAEQAATLDALVREVLARRDRLRGRAPLGVVQRLDKGTSGLLVFARTLAAKKHLAQQLRVRAMHRQYLAIAHGAVARGTYRSYLVEDRGDGLRGSAREGRREGQLAVTHVEPIEALRGPEEGAGAAAATLVACRLETGRTHQIRIHLAEAGHPLVGEAVYVRDYRGPKIPAPRLMLHAVELGFDHPADGRPMRFQAPPPPDFDEVLERLRERRPKDAT</sequence>
<evidence type="ECO:0000256" key="1">
    <source>
        <dbReference type="ARBA" id="ARBA00010876"/>
    </source>
</evidence>
<dbReference type="GO" id="GO:0003723">
    <property type="term" value="F:RNA binding"/>
    <property type="evidence" value="ECO:0007669"/>
    <property type="project" value="UniProtKB-KW"/>
</dbReference>
<evidence type="ECO:0000313" key="6">
    <source>
        <dbReference type="EMBL" id="AGP33027.1"/>
    </source>
</evidence>
<organism evidence="6 7">
    <name type="scientific">Sorangium cellulosum So0157-2</name>
    <dbReference type="NCBI Taxonomy" id="1254432"/>
    <lineage>
        <taxon>Bacteria</taxon>
        <taxon>Pseudomonadati</taxon>
        <taxon>Myxococcota</taxon>
        <taxon>Polyangia</taxon>
        <taxon>Polyangiales</taxon>
        <taxon>Polyangiaceae</taxon>
        <taxon>Sorangium</taxon>
    </lineage>
</organism>
<dbReference type="PROSITE" id="PS01129">
    <property type="entry name" value="PSI_RLU"/>
    <property type="match status" value="1"/>
</dbReference>
<evidence type="ECO:0000259" key="5">
    <source>
        <dbReference type="Pfam" id="PF00849"/>
    </source>
</evidence>
<feature type="domain" description="Pseudouridine synthase RsuA/RluA-like" evidence="5">
    <location>
        <begin position="124"/>
        <end position="290"/>
    </location>
</feature>
<dbReference type="PATRIC" id="fig|1254432.3.peg.11"/>
<protein>
    <recommendedName>
        <fullName evidence="5">Pseudouridine synthase RsuA/RluA-like domain-containing protein</fullName>
    </recommendedName>
</protein>
<dbReference type="HOGENOM" id="CLU_016902_4_0_7"/>
<dbReference type="SUPFAM" id="SSF55174">
    <property type="entry name" value="Alpha-L RNA-binding motif"/>
    <property type="match status" value="1"/>
</dbReference>
<evidence type="ECO:0000313" key="7">
    <source>
        <dbReference type="Proteomes" id="UP000014803"/>
    </source>
</evidence>
<dbReference type="PANTHER" id="PTHR21600">
    <property type="entry name" value="MITOCHONDRIAL RNA PSEUDOURIDINE SYNTHASE"/>
    <property type="match status" value="1"/>
</dbReference>
<evidence type="ECO:0000256" key="3">
    <source>
        <dbReference type="PROSITE-ProRule" id="PRU00182"/>
    </source>
</evidence>
<dbReference type="CDD" id="cd02869">
    <property type="entry name" value="PseudoU_synth_RluA_like"/>
    <property type="match status" value="1"/>
</dbReference>
<evidence type="ECO:0000256" key="2">
    <source>
        <dbReference type="ARBA" id="ARBA00023235"/>
    </source>
</evidence>
<dbReference type="Proteomes" id="UP000014803">
    <property type="component" value="Chromosome"/>
</dbReference>
<dbReference type="EMBL" id="CP003969">
    <property type="protein sequence ID" value="AGP33027.1"/>
    <property type="molecule type" value="Genomic_DNA"/>
</dbReference>
<proteinExistence type="inferred from homology"/>
<keyword evidence="2" id="KW-0413">Isomerase</keyword>
<dbReference type="InterPro" id="IPR050188">
    <property type="entry name" value="RluA_PseudoU_synthase"/>
</dbReference>
<dbReference type="RefSeq" id="WP_020464724.1">
    <property type="nucleotide sequence ID" value="NC_021658.1"/>
</dbReference>
<accession>S4XIR3</accession>
<dbReference type="InterPro" id="IPR006224">
    <property type="entry name" value="PsdUridine_synth_RluA-like_CS"/>
</dbReference>
<dbReference type="InterPro" id="IPR036986">
    <property type="entry name" value="S4_RNA-bd_sf"/>
</dbReference>
<dbReference type="STRING" id="1254432.SCE1572_00050"/>
<dbReference type="AlphaFoldDB" id="S4XIR3"/>
<dbReference type="KEGG" id="scu:SCE1572_00050"/>
<dbReference type="SUPFAM" id="SSF55120">
    <property type="entry name" value="Pseudouridine synthase"/>
    <property type="match status" value="1"/>
</dbReference>
<evidence type="ECO:0000256" key="4">
    <source>
        <dbReference type="SAM" id="MobiDB-lite"/>
    </source>
</evidence>
<name>S4XIR3_SORCE</name>
<dbReference type="Gene3D" id="3.10.290.10">
    <property type="entry name" value="RNA-binding S4 domain"/>
    <property type="match status" value="1"/>
</dbReference>
<dbReference type="GO" id="GO:0009982">
    <property type="term" value="F:pseudouridine synthase activity"/>
    <property type="evidence" value="ECO:0007669"/>
    <property type="project" value="InterPro"/>
</dbReference>
<dbReference type="CDD" id="cd00165">
    <property type="entry name" value="S4"/>
    <property type="match status" value="1"/>
</dbReference>
<dbReference type="InterPro" id="IPR020103">
    <property type="entry name" value="PsdUridine_synth_cat_dom_sf"/>
</dbReference>
<dbReference type="PROSITE" id="PS50889">
    <property type="entry name" value="S4"/>
    <property type="match status" value="1"/>
</dbReference>
<reference evidence="6 7" key="1">
    <citation type="journal article" date="2013" name="Sci. Rep.">
        <title>Extraordinary expansion of a Sorangium cellulosum genome from an alkaline milieu.</title>
        <authorList>
            <person name="Han K."/>
            <person name="Li Z.F."/>
            <person name="Peng R."/>
            <person name="Zhu L.P."/>
            <person name="Zhou T."/>
            <person name="Wang L.G."/>
            <person name="Li S.G."/>
            <person name="Zhang X.B."/>
            <person name="Hu W."/>
            <person name="Wu Z.H."/>
            <person name="Qin N."/>
            <person name="Li Y.Z."/>
        </authorList>
    </citation>
    <scope>NUCLEOTIDE SEQUENCE [LARGE SCALE GENOMIC DNA]</scope>
    <source>
        <strain evidence="6 7">So0157-2</strain>
    </source>
</reference>
<keyword evidence="3" id="KW-0694">RNA-binding</keyword>